<accession>A0A4Y7Q795</accession>
<dbReference type="VEuPathDB" id="FungiDB:BD410DRAFT_897560"/>
<feature type="compositionally biased region" description="Basic and acidic residues" evidence="6">
    <location>
        <begin position="690"/>
        <end position="700"/>
    </location>
</feature>
<feature type="coiled-coil region" evidence="5">
    <location>
        <begin position="792"/>
        <end position="823"/>
    </location>
</feature>
<dbReference type="AlphaFoldDB" id="A0A4Y7Q795"/>
<dbReference type="Proteomes" id="UP000294933">
    <property type="component" value="Unassembled WGS sequence"/>
</dbReference>
<dbReference type="PANTHER" id="PTHR23057">
    <property type="entry name" value="JUXTAPOSED WITH ANOTHER ZINC FINGER PROTEIN 1"/>
    <property type="match status" value="1"/>
</dbReference>
<dbReference type="PANTHER" id="PTHR23057:SF0">
    <property type="entry name" value="JUXTAPOSED WITH ANOTHER ZINC FINGER PROTEIN 1"/>
    <property type="match status" value="1"/>
</dbReference>
<evidence type="ECO:0000313" key="8">
    <source>
        <dbReference type="Proteomes" id="UP000294933"/>
    </source>
</evidence>
<keyword evidence="4" id="KW-0862">Zinc</keyword>
<organism evidence="7 8">
    <name type="scientific">Rickenella mellea</name>
    <dbReference type="NCBI Taxonomy" id="50990"/>
    <lineage>
        <taxon>Eukaryota</taxon>
        <taxon>Fungi</taxon>
        <taxon>Dikarya</taxon>
        <taxon>Basidiomycota</taxon>
        <taxon>Agaricomycotina</taxon>
        <taxon>Agaricomycetes</taxon>
        <taxon>Hymenochaetales</taxon>
        <taxon>Rickenellaceae</taxon>
        <taxon>Rickenella</taxon>
    </lineage>
</organism>
<feature type="compositionally biased region" description="Polar residues" evidence="6">
    <location>
        <begin position="271"/>
        <end position="285"/>
    </location>
</feature>
<feature type="compositionally biased region" description="Low complexity" evidence="6">
    <location>
        <begin position="729"/>
        <end position="739"/>
    </location>
</feature>
<dbReference type="GO" id="GO:0008270">
    <property type="term" value="F:zinc ion binding"/>
    <property type="evidence" value="ECO:0007669"/>
    <property type="project" value="UniProtKB-KW"/>
</dbReference>
<evidence type="ECO:0000256" key="6">
    <source>
        <dbReference type="SAM" id="MobiDB-lite"/>
    </source>
</evidence>
<dbReference type="InterPro" id="IPR051580">
    <property type="entry name" value="ZnF-Chromatin_assoc"/>
</dbReference>
<feature type="region of interest" description="Disordered" evidence="6">
    <location>
        <begin position="462"/>
        <end position="497"/>
    </location>
</feature>
<reference evidence="7 8" key="1">
    <citation type="submission" date="2018-06" db="EMBL/GenBank/DDBJ databases">
        <title>A transcriptomic atlas of mushroom development highlights an independent origin of complex multicellularity.</title>
        <authorList>
            <consortium name="DOE Joint Genome Institute"/>
            <person name="Krizsan K."/>
            <person name="Almasi E."/>
            <person name="Merenyi Z."/>
            <person name="Sahu N."/>
            <person name="Viragh M."/>
            <person name="Koszo T."/>
            <person name="Mondo S."/>
            <person name="Kiss B."/>
            <person name="Balint B."/>
            <person name="Kues U."/>
            <person name="Barry K."/>
            <person name="Hegedus J.C."/>
            <person name="Henrissat B."/>
            <person name="Johnson J."/>
            <person name="Lipzen A."/>
            <person name="Ohm R."/>
            <person name="Nagy I."/>
            <person name="Pangilinan J."/>
            <person name="Yan J."/>
            <person name="Xiong Y."/>
            <person name="Grigoriev I.V."/>
            <person name="Hibbett D.S."/>
            <person name="Nagy L.G."/>
        </authorList>
    </citation>
    <scope>NUCLEOTIDE SEQUENCE [LARGE SCALE GENOMIC DNA]</scope>
    <source>
        <strain evidence="7 8">SZMC22713</strain>
    </source>
</reference>
<evidence type="ECO:0000256" key="4">
    <source>
        <dbReference type="ARBA" id="ARBA00022833"/>
    </source>
</evidence>
<feature type="compositionally biased region" description="Pro residues" evidence="6">
    <location>
        <begin position="358"/>
        <end position="367"/>
    </location>
</feature>
<dbReference type="GO" id="GO:0005634">
    <property type="term" value="C:nucleus"/>
    <property type="evidence" value="ECO:0007669"/>
    <property type="project" value="TreeGrafter"/>
</dbReference>
<keyword evidence="8" id="KW-1185">Reference proteome</keyword>
<feature type="region of interest" description="Disordered" evidence="6">
    <location>
        <begin position="1005"/>
        <end position="1098"/>
    </location>
</feature>
<feature type="region of interest" description="Disordered" evidence="6">
    <location>
        <begin position="1"/>
        <end position="22"/>
    </location>
</feature>
<keyword evidence="3" id="KW-0863">Zinc-finger</keyword>
<feature type="compositionally biased region" description="Low complexity" evidence="6">
    <location>
        <begin position="463"/>
        <end position="475"/>
    </location>
</feature>
<feature type="compositionally biased region" description="Polar residues" evidence="6">
    <location>
        <begin position="205"/>
        <end position="234"/>
    </location>
</feature>
<proteinExistence type="predicted"/>
<evidence type="ECO:0000256" key="3">
    <source>
        <dbReference type="ARBA" id="ARBA00022771"/>
    </source>
</evidence>
<gene>
    <name evidence="7" type="ORF">BD410DRAFT_897560</name>
</gene>
<feature type="compositionally biased region" description="Polar residues" evidence="6">
    <location>
        <begin position="543"/>
        <end position="553"/>
    </location>
</feature>
<evidence type="ECO:0000256" key="2">
    <source>
        <dbReference type="ARBA" id="ARBA00022737"/>
    </source>
</evidence>
<name>A0A4Y7Q795_9AGAM</name>
<feature type="compositionally biased region" description="Low complexity" evidence="6">
    <location>
        <begin position="330"/>
        <end position="339"/>
    </location>
</feature>
<keyword evidence="1" id="KW-0479">Metal-binding</keyword>
<evidence type="ECO:0008006" key="9">
    <source>
        <dbReference type="Google" id="ProtNLM"/>
    </source>
</evidence>
<protein>
    <recommendedName>
        <fullName evidence="9">C2H2-type domain-containing protein</fullName>
    </recommendedName>
</protein>
<evidence type="ECO:0000256" key="1">
    <source>
        <dbReference type="ARBA" id="ARBA00022723"/>
    </source>
</evidence>
<feature type="region of interest" description="Disordered" evidence="6">
    <location>
        <begin position="205"/>
        <end position="376"/>
    </location>
</feature>
<keyword evidence="2" id="KW-0677">Repeat</keyword>
<dbReference type="STRING" id="50990.A0A4Y7Q795"/>
<dbReference type="OrthoDB" id="1662883at2759"/>
<feature type="region of interest" description="Disordered" evidence="6">
    <location>
        <begin position="540"/>
        <end position="563"/>
    </location>
</feature>
<dbReference type="EMBL" id="ML170170">
    <property type="protein sequence ID" value="TDL23513.1"/>
    <property type="molecule type" value="Genomic_DNA"/>
</dbReference>
<sequence>MLGDVRAPSGSMKRKRGESIGPESVLDNFENYLEQLVATQRELQQHDVRNHGSMPAVAATRSGAPPERVYREQPDATVQINQMDHGSMGRSMGVSGRGHGYDLVQRSPQPQPRISRGRYVGPEPTVHFFDSTQAMPIPAPSAPFAYPVSTEALFSYSRPPQTRPFPPMPILSHGKPTSKVDLTMLNMDASEAQYLGAGQLVEGGTSSQYIHHSPNNQVGYPAGRQTQPQRASDLSRSRNRYQPKLKVYVPVQPRLQNPGHSSYPPMIPSLHNVTSSNPTSPSAVVTSISPSHSTSSSLPPSTFAQQQVQRPNQDTETQNRRSMPPPPALQQPQAQPEQPATKEPKHTNTNVQRKPKSKPPVIPPPPAKTKDIEPAVAIHKTDRIEPARHNKPFVCPRPGCKKSYKQANGLKYHLKLGSCNSILKDRKHSFHCPNPGCVKRYTSAGGLRYHKKKGITDCRSYLDSDSVSSKSYSDVPSKDAEEDPGAQLSQTPAPPKDLSLYDAARRVRSVLTVLRLESKVAPKGANGTLVKRKVLPPPFTWTPKPTSDTSVAGTETGVISKPTPKVPMTPLAVVQAARAAALAAQESVRKLQHHGSSMTTECHDVGKDTQRVGVDRRPAVDEPCHSKPLMTREPLLLPSSRDTIAREREVIDVDAMETVCRERVEGANVDASGSASTLLTADGRLFTTSDKMDVDTRESQDMSTTSTPSRNRPRVRLLLPPRPPTPPASVSGSSRRTSSPDLRTPSPPPKKLVELAQSGSRGRAPPTPLSALRARQTGRVVEIAKEDKGVIARRLLREHQQLAQQLAEEKEKIMRKKQKARVVTPKVTSKRTRRFLTLGHLLRALTEEVNGLGGDGSNGEGEKKDEPTRFAGECSFVCDHQMLSSYDWARTATRVVQEVQRLEGVKFGIHSTEIQELYAKKIGECLCGRVPSSGLTSTPTAGNSTSTAMVVSSGSSHAAGAQDPAQMATSCGGCVEISAAIDLSHPVRGVLGQRVVIVITHPSASCKDASDEDTEKDSDDSSQSSEDSDHIDSEADSDSSSELGSDTTARAARKARLVGELSDLSELSDTPDSADPDPNELELAFPPDDMGIDGANTI</sequence>
<feature type="region of interest" description="Disordered" evidence="6">
    <location>
        <begin position="690"/>
        <end position="773"/>
    </location>
</feature>
<feature type="compositionally biased region" description="Polar residues" evidence="6">
    <location>
        <begin position="303"/>
        <end position="316"/>
    </location>
</feature>
<evidence type="ECO:0000313" key="7">
    <source>
        <dbReference type="EMBL" id="TDL23513.1"/>
    </source>
</evidence>
<dbReference type="Gene3D" id="3.30.160.60">
    <property type="entry name" value="Classic Zinc Finger"/>
    <property type="match status" value="1"/>
</dbReference>
<feature type="compositionally biased region" description="Low complexity" evidence="6">
    <location>
        <begin position="286"/>
        <end position="302"/>
    </location>
</feature>
<evidence type="ECO:0000256" key="5">
    <source>
        <dbReference type="SAM" id="Coils"/>
    </source>
</evidence>
<feature type="compositionally biased region" description="Acidic residues" evidence="6">
    <location>
        <begin position="1010"/>
        <end position="1020"/>
    </location>
</feature>
<keyword evidence="5" id="KW-0175">Coiled coil</keyword>